<evidence type="ECO:0000313" key="4">
    <source>
        <dbReference type="EMBL" id="PIP28680.1"/>
    </source>
</evidence>
<feature type="transmembrane region" description="Helical" evidence="2">
    <location>
        <begin position="12"/>
        <end position="29"/>
    </location>
</feature>
<dbReference type="GO" id="GO:0000272">
    <property type="term" value="P:polysaccharide catabolic process"/>
    <property type="evidence" value="ECO:0007669"/>
    <property type="project" value="InterPro"/>
</dbReference>
<dbReference type="PROSITE" id="PS00018">
    <property type="entry name" value="EF_HAND_1"/>
    <property type="match status" value="2"/>
</dbReference>
<sequence length="633" mass="72338">MIYVHFKNKYCLAVIPMVLFLVVFIFGNWQQMNRLLAQSASYEVGMIDSMDKVFIKNDLQSFQGKWTTVWNLALAQNEYESFQVVVKANKDLIGVRVTLLDSNGLQIEAYPVGSLEIKQPSHSHSGNLGWYPDPILTFADKIDVRNGDYQSFWVTIYAPKGVPAGLRPIKLRISGDNTEPADITVNIKVWNFTLPDKPSLSTALSWDGRDIESIYKDTLSWPKRENAQRHILYEEEMKYLIEKYRFWLDNIYGQGQAYQNELYNDYGFIDKSQLHCGPMHLTEDCSKITYSMFPEGVSDPASFDDYINTYVAEVKEQWNSISAQKRPYYYLYMLDEIPPQCYEQSKYIVQKIHEALPDIPILIASYGDEIPAKSDAQFLSWLMGVAGANPDTWQGDYIRAQRKEVWPYTTGWNPTTITWYLEDPLINTRILLGASAYKFKFDGFLYWRVGNWNAESNKRPISITNGAYISWDPWNEFGNGISSLFWPGPERIIPSVRLANFRDGMEDYEYYKIAECLTDSRIGVSQSIVGDQLQNRTGDPNTYYAERERIANLIESQGGNGSRCRGPFSTAFNNPSPPPQTKKGDLNSDNKVDVIDLGIFLSNWGSASKPSADLNQDGRVDVIDLGIFLSNWG</sequence>
<dbReference type="InterPro" id="IPR002105">
    <property type="entry name" value="Dockerin_1_rpt"/>
</dbReference>
<evidence type="ECO:0000313" key="5">
    <source>
        <dbReference type="Proteomes" id="UP000231235"/>
    </source>
</evidence>
<dbReference type="Proteomes" id="UP000231235">
    <property type="component" value="Unassembled WGS sequence"/>
</dbReference>
<keyword evidence="2" id="KW-0812">Transmembrane</keyword>
<dbReference type="InterPro" id="IPR025150">
    <property type="entry name" value="GH123_cat"/>
</dbReference>
<dbReference type="Pfam" id="PF13320">
    <property type="entry name" value="GH123_cat"/>
    <property type="match status" value="1"/>
</dbReference>
<dbReference type="InterPro" id="IPR036439">
    <property type="entry name" value="Dockerin_dom_sf"/>
</dbReference>
<reference evidence="4 5" key="1">
    <citation type="submission" date="2017-09" db="EMBL/GenBank/DDBJ databases">
        <title>Depth-based differentiation of microbial function through sediment-hosted aquifers and enrichment of novel symbionts in the deep terrestrial subsurface.</title>
        <authorList>
            <person name="Probst A.J."/>
            <person name="Ladd B."/>
            <person name="Jarett J.K."/>
            <person name="Geller-Mcgrath D.E."/>
            <person name="Sieber C.M."/>
            <person name="Emerson J.B."/>
            <person name="Anantharaman K."/>
            <person name="Thomas B.C."/>
            <person name="Malmstrom R."/>
            <person name="Stieglmeier M."/>
            <person name="Klingl A."/>
            <person name="Woyke T."/>
            <person name="Ryan C.M."/>
            <person name="Banfield J.F."/>
        </authorList>
    </citation>
    <scope>NUCLEOTIDE SEQUENCE [LARGE SCALE GENOMIC DNA]</scope>
    <source>
        <strain evidence="4">CG23_combo_of_CG06-09_8_20_14_all_39_39</strain>
    </source>
</reference>
<gene>
    <name evidence="4" type="ORF">COX28_03450</name>
</gene>
<feature type="domain" description="Glycoside hydrolase 123 catalytic" evidence="3">
    <location>
        <begin position="332"/>
        <end position="512"/>
    </location>
</feature>
<dbReference type="GO" id="GO:0004553">
    <property type="term" value="F:hydrolase activity, hydrolyzing O-glycosyl compounds"/>
    <property type="evidence" value="ECO:0007669"/>
    <property type="project" value="InterPro"/>
</dbReference>
<protein>
    <recommendedName>
        <fullName evidence="3">Glycoside hydrolase 123 catalytic domain-containing protein</fullName>
    </recommendedName>
</protein>
<keyword evidence="2" id="KW-0472">Membrane</keyword>
<evidence type="ECO:0000256" key="1">
    <source>
        <dbReference type="SAM" id="MobiDB-lite"/>
    </source>
</evidence>
<evidence type="ECO:0000256" key="2">
    <source>
        <dbReference type="SAM" id="Phobius"/>
    </source>
</evidence>
<dbReference type="EMBL" id="PCRX01000061">
    <property type="protein sequence ID" value="PIP28680.1"/>
    <property type="molecule type" value="Genomic_DNA"/>
</dbReference>
<dbReference type="CDD" id="cd14254">
    <property type="entry name" value="Dockerin_II"/>
    <property type="match status" value="1"/>
</dbReference>
<evidence type="ECO:0000259" key="3">
    <source>
        <dbReference type="Pfam" id="PF13320"/>
    </source>
</evidence>
<dbReference type="AlphaFoldDB" id="A0A2G9Z7S7"/>
<dbReference type="SUPFAM" id="SSF63446">
    <property type="entry name" value="Type I dockerin domain"/>
    <property type="match status" value="1"/>
</dbReference>
<keyword evidence="2" id="KW-1133">Transmembrane helix</keyword>
<accession>A0A2G9Z7S7</accession>
<proteinExistence type="predicted"/>
<comment type="caution">
    <text evidence="4">The sequence shown here is derived from an EMBL/GenBank/DDBJ whole genome shotgun (WGS) entry which is preliminary data.</text>
</comment>
<dbReference type="Gene3D" id="1.10.1330.10">
    <property type="entry name" value="Dockerin domain"/>
    <property type="match status" value="1"/>
</dbReference>
<name>A0A2G9Z7S7_9BACT</name>
<feature type="region of interest" description="Disordered" evidence="1">
    <location>
        <begin position="556"/>
        <end position="588"/>
    </location>
</feature>
<dbReference type="Pfam" id="PF00404">
    <property type="entry name" value="Dockerin_1"/>
    <property type="match status" value="1"/>
</dbReference>
<organism evidence="4 5">
    <name type="scientific">Candidatus Kuenenbacteria bacterium CG23_combo_of_CG06-09_8_20_14_all_39_39</name>
    <dbReference type="NCBI Taxonomy" id="1974623"/>
    <lineage>
        <taxon>Bacteria</taxon>
        <taxon>Candidatus Kueneniibacteriota</taxon>
    </lineage>
</organism>
<dbReference type="InterPro" id="IPR018247">
    <property type="entry name" value="EF_Hand_1_Ca_BS"/>
</dbReference>